<dbReference type="InterPro" id="IPR043601">
    <property type="entry name" value="Rspo_Fu-CRD_dom"/>
</dbReference>
<evidence type="ECO:0000256" key="1">
    <source>
        <dbReference type="ARBA" id="ARBA00004613"/>
    </source>
</evidence>
<accession>A0ABM1KEL2</accession>
<evidence type="ECO:0000256" key="8">
    <source>
        <dbReference type="ARBA" id="ARBA00023157"/>
    </source>
</evidence>
<dbReference type="InterPro" id="IPR006212">
    <property type="entry name" value="Furin_repeat"/>
</dbReference>
<keyword evidence="7" id="KW-0732">Signal</keyword>
<evidence type="ECO:0000259" key="11">
    <source>
        <dbReference type="Pfam" id="PF15913"/>
    </source>
</evidence>
<evidence type="ECO:0000256" key="4">
    <source>
        <dbReference type="ARBA" id="ARBA00022606"/>
    </source>
</evidence>
<protein>
    <submittedName>
        <fullName evidence="13">R-spondin-4-like</fullName>
    </submittedName>
</protein>
<dbReference type="InterPro" id="IPR009030">
    <property type="entry name" value="Growth_fac_rcpt_cys_sf"/>
</dbReference>
<keyword evidence="12" id="KW-1185">Reference proteome</keyword>
<dbReference type="RefSeq" id="XP_015272149.1">
    <property type="nucleotide sequence ID" value="XM_015416663.1"/>
</dbReference>
<organism evidence="12 13">
    <name type="scientific">Gekko japonicus</name>
    <name type="common">Schlegel's Japanese gecko</name>
    <dbReference type="NCBI Taxonomy" id="146911"/>
    <lineage>
        <taxon>Eukaryota</taxon>
        <taxon>Metazoa</taxon>
        <taxon>Chordata</taxon>
        <taxon>Craniata</taxon>
        <taxon>Vertebrata</taxon>
        <taxon>Euteleostomi</taxon>
        <taxon>Lepidosauria</taxon>
        <taxon>Squamata</taxon>
        <taxon>Bifurcata</taxon>
        <taxon>Gekkota</taxon>
        <taxon>Gekkonidae</taxon>
        <taxon>Gekkoninae</taxon>
        <taxon>Gekko</taxon>
    </lineage>
</organism>
<name>A0ABM1KEL2_GEKJA</name>
<evidence type="ECO:0000256" key="2">
    <source>
        <dbReference type="ARBA" id="ARBA00007308"/>
    </source>
</evidence>
<dbReference type="Proteomes" id="UP000694871">
    <property type="component" value="Unplaced"/>
</dbReference>
<keyword evidence="8" id="KW-1015">Disulfide bond</keyword>
<evidence type="ECO:0000256" key="3">
    <source>
        <dbReference type="ARBA" id="ARBA00022525"/>
    </source>
</evidence>
<dbReference type="Gene3D" id="2.20.100.10">
    <property type="entry name" value="Thrombospondin type-1 (TSP1) repeat"/>
    <property type="match status" value="1"/>
</dbReference>
<evidence type="ECO:0000256" key="6">
    <source>
        <dbReference type="ARBA" id="ARBA00022687"/>
    </source>
</evidence>
<gene>
    <name evidence="13" type="primary">LOC107115061</name>
</gene>
<dbReference type="InterPro" id="IPR036383">
    <property type="entry name" value="TSP1_rpt_sf"/>
</dbReference>
<evidence type="ECO:0000256" key="9">
    <source>
        <dbReference type="ARBA" id="ARBA00023180"/>
    </source>
</evidence>
<keyword evidence="3" id="KW-0964">Secreted</keyword>
<dbReference type="SUPFAM" id="SSF57184">
    <property type="entry name" value="Growth factor receptor domain"/>
    <property type="match status" value="1"/>
</dbReference>
<dbReference type="GeneID" id="107115061"/>
<keyword evidence="4" id="KW-0716">Sensory transduction</keyword>
<keyword evidence="5" id="KW-0358">Heparin-binding</keyword>
<evidence type="ECO:0000313" key="12">
    <source>
        <dbReference type="Proteomes" id="UP000694871"/>
    </source>
</evidence>
<dbReference type="Gene3D" id="2.10.220.10">
    <property type="entry name" value="Hormone Receptor, Insulin-like Growth Factor Receptor 1, Chain A, domain 2"/>
    <property type="match status" value="1"/>
</dbReference>
<dbReference type="InterPro" id="IPR000884">
    <property type="entry name" value="TSP1_rpt"/>
</dbReference>
<keyword evidence="6" id="KW-0879">Wnt signaling pathway</keyword>
<comment type="similarity">
    <text evidence="2">Belongs to the R-spondin family.</text>
</comment>
<dbReference type="CDD" id="cd00064">
    <property type="entry name" value="FU"/>
    <property type="match status" value="1"/>
</dbReference>
<dbReference type="PANTHER" id="PTHR46987">
    <property type="entry name" value="NEUROHYPOPHYSIAL HORMONES, N-TERMINAL DOMAIN CONTAINING PROTEIN"/>
    <property type="match status" value="1"/>
</dbReference>
<proteinExistence type="inferred from homology"/>
<dbReference type="PANTHER" id="PTHR46987:SF6">
    <property type="entry name" value="R-SPONDIN-4"/>
    <property type="match status" value="1"/>
</dbReference>
<evidence type="ECO:0000256" key="5">
    <source>
        <dbReference type="ARBA" id="ARBA00022674"/>
    </source>
</evidence>
<comment type="subcellular location">
    <subcellularLocation>
        <location evidence="1">Secreted</location>
    </subcellularLocation>
</comment>
<evidence type="ECO:0000256" key="7">
    <source>
        <dbReference type="ARBA" id="ARBA00022729"/>
    </source>
</evidence>
<reference evidence="13" key="1">
    <citation type="submission" date="2025-08" db="UniProtKB">
        <authorList>
            <consortium name="RefSeq"/>
        </authorList>
    </citation>
    <scope>IDENTIFICATION</scope>
</reference>
<feature type="region of interest" description="Disordered" evidence="10">
    <location>
        <begin position="104"/>
        <end position="140"/>
    </location>
</feature>
<dbReference type="Pfam" id="PF15913">
    <property type="entry name" value="Furin-like_2"/>
    <property type="match status" value="1"/>
</dbReference>
<keyword evidence="9" id="KW-0325">Glycoprotein</keyword>
<evidence type="ECO:0000256" key="10">
    <source>
        <dbReference type="SAM" id="MobiDB-lite"/>
    </source>
</evidence>
<feature type="non-terminal residue" evidence="13">
    <location>
        <position position="1"/>
    </location>
</feature>
<sequence>CRSPSCESCFSKDFCMKCKEHFFLHKGKCFSACPPETLAQSSTRECQGKPEKCETGPWANWSPCTNQGRTCGFKWGTTTRAREAVRSSKEELAMCPTLTESRKCRMKKHCPGEKNEKKRKGKREKKERKKKRKMDSLMAT</sequence>
<evidence type="ECO:0000313" key="13">
    <source>
        <dbReference type="RefSeq" id="XP_015272149.1"/>
    </source>
</evidence>
<feature type="domain" description="R-spondin Fu-CRD" evidence="11">
    <location>
        <begin position="1"/>
        <end position="46"/>
    </location>
</feature>
<dbReference type="InterPro" id="IPR051514">
    <property type="entry name" value="R-spondin"/>
</dbReference>
<feature type="compositionally biased region" description="Basic residues" evidence="10">
    <location>
        <begin position="117"/>
        <end position="133"/>
    </location>
</feature>
<dbReference type="PROSITE" id="PS50092">
    <property type="entry name" value="TSP1"/>
    <property type="match status" value="1"/>
</dbReference>